<feature type="transmembrane region" description="Helical" evidence="5">
    <location>
        <begin position="61"/>
        <end position="90"/>
    </location>
</feature>
<reference evidence="7" key="1">
    <citation type="journal article" date="2009" name="J. Bacteriol.">
        <title>Complete genome sequence of Erythrobacter litoralis HTCC2594.</title>
        <authorList>
            <person name="Oh H.M."/>
            <person name="Giovannoni S.J."/>
            <person name="Ferriera S."/>
            <person name="Johnson J."/>
            <person name="Cho J.C."/>
        </authorList>
    </citation>
    <scope>NUCLEOTIDE SEQUENCE [LARGE SCALE GENOMIC DNA]</scope>
    <source>
        <strain evidence="7">HTCC2594</strain>
    </source>
</reference>
<name>Q2N6Q4_ERYLH</name>
<evidence type="ECO:0000313" key="6">
    <source>
        <dbReference type="EMBL" id="ABC64637.1"/>
    </source>
</evidence>
<evidence type="ECO:0000256" key="1">
    <source>
        <dbReference type="ARBA" id="ARBA00004141"/>
    </source>
</evidence>
<keyword evidence="4 5" id="KW-0472">Membrane</keyword>
<comment type="subcellular location">
    <subcellularLocation>
        <location evidence="1">Membrane</location>
        <topology evidence="1">Multi-pass membrane protein</topology>
    </subcellularLocation>
</comment>
<dbReference type="EMBL" id="CP000157">
    <property type="protein sequence ID" value="ABC64637.1"/>
    <property type="molecule type" value="Genomic_DNA"/>
</dbReference>
<accession>Q2N6Q4</accession>
<evidence type="ECO:0000256" key="3">
    <source>
        <dbReference type="ARBA" id="ARBA00022989"/>
    </source>
</evidence>
<dbReference type="AlphaFoldDB" id="Q2N6Q4"/>
<dbReference type="OrthoDB" id="5421146at2"/>
<organism evidence="6 7">
    <name type="scientific">Erythrobacter litoralis (strain HTCC2594)</name>
    <dbReference type="NCBI Taxonomy" id="314225"/>
    <lineage>
        <taxon>Bacteria</taxon>
        <taxon>Pseudomonadati</taxon>
        <taxon>Pseudomonadota</taxon>
        <taxon>Alphaproteobacteria</taxon>
        <taxon>Sphingomonadales</taxon>
        <taxon>Erythrobacteraceae</taxon>
        <taxon>Erythrobacter/Porphyrobacter group</taxon>
        <taxon>Erythrobacter</taxon>
    </lineage>
</organism>
<keyword evidence="7" id="KW-1185">Reference proteome</keyword>
<keyword evidence="2 5" id="KW-0812">Transmembrane</keyword>
<dbReference type="RefSeq" id="WP_011415459.1">
    <property type="nucleotide sequence ID" value="NC_007722.1"/>
</dbReference>
<dbReference type="InterPro" id="IPR059112">
    <property type="entry name" value="CysZ/EI24"/>
</dbReference>
<dbReference type="HOGENOM" id="CLU_081565_1_0_5"/>
<sequence length="231" mass="24561">MISLPTAFARAVGQLADPAIVRVLVKSVALTLLVFAALGVGLWAALEQALESYTTGFSAEIAALVSILLAVIGGWLLFRIVAIAVIQFFADEIVMAVEKRHYPGAHAVARDLTFAESLRESLKGLGRALGANLLALPVALILLVTGIGTVLLFWLVNAWLLGRELQDIAWLRHRARPEDAPPLTGLTRFLLGGTVAALFAVPFLNLLAPVIGAAAATHLVHDRKESLPDAL</sequence>
<evidence type="ECO:0000313" key="7">
    <source>
        <dbReference type="Proteomes" id="UP000008808"/>
    </source>
</evidence>
<feature type="transmembrane region" description="Helical" evidence="5">
    <location>
        <begin position="189"/>
        <end position="216"/>
    </location>
</feature>
<keyword evidence="3 5" id="KW-1133">Transmembrane helix</keyword>
<feature type="transmembrane region" description="Helical" evidence="5">
    <location>
        <begin position="23"/>
        <end position="46"/>
    </location>
</feature>
<gene>
    <name evidence="6" type="ordered locus">ELI_12725</name>
</gene>
<dbReference type="Pfam" id="PF07264">
    <property type="entry name" value="EI24"/>
    <property type="match status" value="1"/>
</dbReference>
<dbReference type="Proteomes" id="UP000008808">
    <property type="component" value="Chromosome"/>
</dbReference>
<evidence type="ECO:0000256" key="5">
    <source>
        <dbReference type="SAM" id="Phobius"/>
    </source>
</evidence>
<protein>
    <submittedName>
        <fullName evidence="6">Membrane protein, putative</fullName>
    </submittedName>
</protein>
<dbReference type="KEGG" id="eli:ELI_12725"/>
<proteinExistence type="predicted"/>
<evidence type="ECO:0000256" key="2">
    <source>
        <dbReference type="ARBA" id="ARBA00022692"/>
    </source>
</evidence>
<evidence type="ECO:0000256" key="4">
    <source>
        <dbReference type="ARBA" id="ARBA00023136"/>
    </source>
</evidence>
<feature type="transmembrane region" description="Helical" evidence="5">
    <location>
        <begin position="133"/>
        <end position="156"/>
    </location>
</feature>
<dbReference type="STRING" id="314225.ELI_12725"/>
<dbReference type="eggNOG" id="COG2981">
    <property type="taxonomic scope" value="Bacteria"/>
</dbReference>